<dbReference type="AlphaFoldDB" id="A0A6A3UM20"/>
<protein>
    <recommendedName>
        <fullName evidence="4">BED-type domain-containing protein</fullName>
    </recommendedName>
</protein>
<feature type="compositionally biased region" description="Polar residues" evidence="1">
    <location>
        <begin position="329"/>
        <end position="339"/>
    </location>
</feature>
<comment type="caution">
    <text evidence="2">The sequence shown here is derived from an EMBL/GenBank/DDBJ whole genome shotgun (WGS) entry which is preliminary data.</text>
</comment>
<reference evidence="2 3" key="1">
    <citation type="submission" date="2018-08" db="EMBL/GenBank/DDBJ databases">
        <title>Genomic investigation of the strawberry pathogen Phytophthora fragariae indicates pathogenicity is determined by transcriptional variation in three key races.</title>
        <authorList>
            <person name="Adams T.M."/>
            <person name="Armitage A.D."/>
            <person name="Sobczyk M.K."/>
            <person name="Bates H.J."/>
            <person name="Dunwell J.M."/>
            <person name="Nellist C.F."/>
            <person name="Harrison R.J."/>
        </authorList>
    </citation>
    <scope>NUCLEOTIDE SEQUENCE [LARGE SCALE GENOMIC DNA]</scope>
    <source>
        <strain evidence="2 3">NOV-5</strain>
    </source>
</reference>
<gene>
    <name evidence="2" type="ORF">PF006_g3136</name>
</gene>
<evidence type="ECO:0000313" key="3">
    <source>
        <dbReference type="Proteomes" id="UP000440732"/>
    </source>
</evidence>
<accession>A0A6A3UM20</accession>
<sequence length="357" mass="41056">MQITKKSGRKRDEACNKVDVDADGYVYCLRCEGVDHKLEFTHVDRVKRHLRETCAKRPRQEVVTTYLPPQIDTATQNLFDKMFALWLFSTGMAFYKVQHENFVAVSCLLPPSVKIPSQHLIRARLLDECHEDSPVRMRGALARRFYSLVTDRWTDTNGFAVINCLAICGQHTFVWSLFSVNPPFQHPVRHCLPASSPCRPDAIVSPPRATPCRPAHHRLPPPACLPTTSTSRVSFKQWDHLKRDPPTGDSDAEVAKIRERVSDLERERERERLIHSTRKAENMAEKNCLLTQQYFSMIKNKEDKNEKHDTEVAQLLREAKTKAERSEENANTQVRNLQTKLDDMAKRALEAEDALKD</sequence>
<dbReference type="Proteomes" id="UP000440732">
    <property type="component" value="Unassembled WGS sequence"/>
</dbReference>
<proteinExistence type="predicted"/>
<dbReference type="EMBL" id="QXGA01000096">
    <property type="protein sequence ID" value="KAE9152687.1"/>
    <property type="molecule type" value="Genomic_DNA"/>
</dbReference>
<organism evidence="2 3">
    <name type="scientific">Phytophthora fragariae</name>
    <dbReference type="NCBI Taxonomy" id="53985"/>
    <lineage>
        <taxon>Eukaryota</taxon>
        <taxon>Sar</taxon>
        <taxon>Stramenopiles</taxon>
        <taxon>Oomycota</taxon>
        <taxon>Peronosporomycetes</taxon>
        <taxon>Peronosporales</taxon>
        <taxon>Peronosporaceae</taxon>
        <taxon>Phytophthora</taxon>
    </lineage>
</organism>
<feature type="region of interest" description="Disordered" evidence="1">
    <location>
        <begin position="320"/>
        <end position="339"/>
    </location>
</feature>
<evidence type="ECO:0000313" key="2">
    <source>
        <dbReference type="EMBL" id="KAE9152687.1"/>
    </source>
</evidence>
<evidence type="ECO:0000256" key="1">
    <source>
        <dbReference type="SAM" id="MobiDB-lite"/>
    </source>
</evidence>
<evidence type="ECO:0008006" key="4">
    <source>
        <dbReference type="Google" id="ProtNLM"/>
    </source>
</evidence>
<name>A0A6A3UM20_9STRA</name>